<keyword evidence="4" id="KW-1185">Reference proteome</keyword>
<evidence type="ECO:0000313" key="3">
    <source>
        <dbReference type="EMBL" id="MDQ7877787.1"/>
    </source>
</evidence>
<comment type="caution">
    <text evidence="3">The sequence shown here is derived from an EMBL/GenBank/DDBJ whole genome shotgun (WGS) entry which is preliminary data.</text>
</comment>
<keyword evidence="2" id="KW-0812">Transmembrane</keyword>
<dbReference type="RefSeq" id="WP_308867243.1">
    <property type="nucleotide sequence ID" value="NZ_JAVFWO010000002.1"/>
</dbReference>
<accession>A0ABU0YZM6</accession>
<keyword evidence="2" id="KW-1133">Transmembrane helix</keyword>
<protein>
    <submittedName>
        <fullName evidence="3">Uncharacterized protein</fullName>
    </submittedName>
</protein>
<proteinExistence type="predicted"/>
<reference evidence="3 4" key="1">
    <citation type="submission" date="2023-08" db="EMBL/GenBank/DDBJ databases">
        <title>Microbacterium psychrotolerans sp. nov., a psychrotolerant bacterium isolated from soil in Heilongjiang Province, China.</title>
        <authorList>
            <person name="An P."/>
            <person name="Zhao D."/>
            <person name="Xiang H."/>
        </authorList>
    </citation>
    <scope>NUCLEOTIDE SEQUENCE [LARGE SCALE GENOMIC DNA]</scope>
    <source>
        <strain evidence="3 4">QXD-8</strain>
    </source>
</reference>
<evidence type="ECO:0000313" key="4">
    <source>
        <dbReference type="Proteomes" id="UP001235133"/>
    </source>
</evidence>
<organism evidence="3 4">
    <name type="scientific">Microbacterium psychrotolerans</name>
    <dbReference type="NCBI Taxonomy" id="3068321"/>
    <lineage>
        <taxon>Bacteria</taxon>
        <taxon>Bacillati</taxon>
        <taxon>Actinomycetota</taxon>
        <taxon>Actinomycetes</taxon>
        <taxon>Micrococcales</taxon>
        <taxon>Microbacteriaceae</taxon>
        <taxon>Microbacterium</taxon>
    </lineage>
</organism>
<feature type="region of interest" description="Disordered" evidence="1">
    <location>
        <begin position="32"/>
        <end position="52"/>
    </location>
</feature>
<dbReference type="Proteomes" id="UP001235133">
    <property type="component" value="Unassembled WGS sequence"/>
</dbReference>
<evidence type="ECO:0000256" key="2">
    <source>
        <dbReference type="SAM" id="Phobius"/>
    </source>
</evidence>
<keyword evidence="2" id="KW-0472">Membrane</keyword>
<gene>
    <name evidence="3" type="ORF">Q9R08_07365</name>
</gene>
<sequence>MDWGVLAVVALVWTAAAIGLGLLLGRMIRRRDEQKPTRPAEAGEASQDRRAA</sequence>
<feature type="transmembrane region" description="Helical" evidence="2">
    <location>
        <begin position="6"/>
        <end position="25"/>
    </location>
</feature>
<dbReference type="EMBL" id="JAVFWO010000002">
    <property type="protein sequence ID" value="MDQ7877787.1"/>
    <property type="molecule type" value="Genomic_DNA"/>
</dbReference>
<name>A0ABU0YZM6_9MICO</name>
<evidence type="ECO:0000256" key="1">
    <source>
        <dbReference type="SAM" id="MobiDB-lite"/>
    </source>
</evidence>